<dbReference type="EMBL" id="CAADFJ010000300">
    <property type="protein sequence ID" value="VFK05765.1"/>
    <property type="molecule type" value="Genomic_DNA"/>
</dbReference>
<sequence>MNVNFHKTDAFLLVAILIVIGISVAIGELAAGRFVKFEELQILSLVSSLFVVAVFMERSVEAILKPIRGPGRQELLYKIRKNGLEIECSEKQQKDINEQIKILDD</sequence>
<reference evidence="4" key="1">
    <citation type="submission" date="2019-02" db="EMBL/GenBank/DDBJ databases">
        <authorList>
            <person name="Gruber-Vodicka R. H."/>
            <person name="Seah K. B. B."/>
        </authorList>
    </citation>
    <scope>NUCLEOTIDE SEQUENCE</scope>
    <source>
        <strain evidence="4">BECK_SA2B12</strain>
        <strain evidence="2">BECK_SA2B15</strain>
        <strain evidence="3">BECK_SA2B20</strain>
    </source>
</reference>
<dbReference type="AlphaFoldDB" id="A0A450VLV1"/>
<keyword evidence="1" id="KW-0472">Membrane</keyword>
<accession>A0A450VLV1</accession>
<dbReference type="EMBL" id="CAADFI010000341">
    <property type="protein sequence ID" value="VFK03276.1"/>
    <property type="molecule type" value="Genomic_DNA"/>
</dbReference>
<gene>
    <name evidence="2" type="ORF">BECKH772A_GA0070896_103073</name>
    <name evidence="3" type="ORF">BECKH772B_GA0070898_103413</name>
    <name evidence="4" type="ORF">BECKH772C_GA0070978_103003</name>
</gene>
<evidence type="ECO:0000313" key="4">
    <source>
        <dbReference type="EMBL" id="VFK05765.1"/>
    </source>
</evidence>
<keyword evidence="1" id="KW-1133">Transmembrane helix</keyword>
<protein>
    <submittedName>
        <fullName evidence="4">Uncharacterized protein</fullName>
    </submittedName>
</protein>
<organism evidence="4">
    <name type="scientific">Candidatus Kentrum eta</name>
    <dbReference type="NCBI Taxonomy" id="2126337"/>
    <lineage>
        <taxon>Bacteria</taxon>
        <taxon>Pseudomonadati</taxon>
        <taxon>Pseudomonadota</taxon>
        <taxon>Gammaproteobacteria</taxon>
        <taxon>Candidatus Kentrum</taxon>
    </lineage>
</organism>
<evidence type="ECO:0000256" key="1">
    <source>
        <dbReference type="SAM" id="Phobius"/>
    </source>
</evidence>
<dbReference type="EMBL" id="CAADFG010000307">
    <property type="protein sequence ID" value="VFK03104.1"/>
    <property type="molecule type" value="Genomic_DNA"/>
</dbReference>
<feature type="transmembrane region" description="Helical" evidence="1">
    <location>
        <begin position="12"/>
        <end position="34"/>
    </location>
</feature>
<proteinExistence type="predicted"/>
<name>A0A450VLV1_9GAMM</name>
<evidence type="ECO:0000313" key="2">
    <source>
        <dbReference type="EMBL" id="VFK03104.1"/>
    </source>
</evidence>
<keyword evidence="1" id="KW-0812">Transmembrane</keyword>
<evidence type="ECO:0000313" key="3">
    <source>
        <dbReference type="EMBL" id="VFK03276.1"/>
    </source>
</evidence>